<evidence type="ECO:0000313" key="7">
    <source>
        <dbReference type="EMBL" id="XCI80133.1"/>
    </source>
</evidence>
<sequence>MTIKIPDGDAFSLDQLRIFIAAADHGSFSAAARALGKAQSLVSHSIQRMEEQLGVTLFDRSAYRPAITSAGSALLTRARRICDEVNVFQALSRDLASGAEAEVRLAVDTLFPMCDLYRALRAFSTAWPAVSPSVLMHNAGEAAEKVLDRQASIGLLDGTSEVHPELEAVTVATVPIITVASAHHPLAAIAKTVAAEDLKDHVQIALLDPAARSRTDMSFHSPNVWHIDDLGAAYGMLLAGLGWGGMPQHMVINDLAAERLVELASATWKSDQTLRITVAKRKGAVLRPAADWLWRRLAGIDSGHPGPRAPLSQGMERAR</sequence>
<accession>A0AAU8I411</accession>
<evidence type="ECO:0000313" key="8">
    <source>
        <dbReference type="Proteomes" id="UP001430647"/>
    </source>
</evidence>
<comment type="similarity">
    <text evidence="1">Belongs to the LysR transcriptional regulatory family.</text>
</comment>
<keyword evidence="4" id="KW-0804">Transcription</keyword>
<dbReference type="PRINTS" id="PR00039">
    <property type="entry name" value="HTHLYSR"/>
</dbReference>
<dbReference type="GO" id="GO:0000976">
    <property type="term" value="F:transcription cis-regulatory region binding"/>
    <property type="evidence" value="ECO:0007669"/>
    <property type="project" value="TreeGrafter"/>
</dbReference>
<reference evidence="7" key="3">
    <citation type="submission" date="2023-08" db="EMBL/GenBank/DDBJ databases">
        <title>Complete genome sequence of Xanthomonas indica.</title>
        <authorList>
            <person name="Patil P.B."/>
            <person name="Rana R."/>
        </authorList>
    </citation>
    <scope>NUCLEOTIDE SEQUENCE</scope>
    <source>
        <strain evidence="7">PPL560</strain>
    </source>
</reference>
<gene>
    <name evidence="6" type="ORF">L3V74_17300</name>
    <name evidence="7" type="ORF">Q7W82_18030</name>
</gene>
<evidence type="ECO:0000256" key="2">
    <source>
        <dbReference type="ARBA" id="ARBA00023015"/>
    </source>
</evidence>
<dbReference type="CDD" id="cd05466">
    <property type="entry name" value="PBP2_LTTR_substrate"/>
    <property type="match status" value="1"/>
</dbReference>
<dbReference type="GO" id="GO:0003700">
    <property type="term" value="F:DNA-binding transcription factor activity"/>
    <property type="evidence" value="ECO:0007669"/>
    <property type="project" value="InterPro"/>
</dbReference>
<evidence type="ECO:0000259" key="5">
    <source>
        <dbReference type="PROSITE" id="PS50931"/>
    </source>
</evidence>
<dbReference type="AlphaFoldDB" id="A0AAU8I411"/>
<dbReference type="Gene3D" id="1.10.10.10">
    <property type="entry name" value="Winged helix-like DNA-binding domain superfamily/Winged helix DNA-binding domain"/>
    <property type="match status" value="1"/>
</dbReference>
<proteinExistence type="inferred from homology"/>
<evidence type="ECO:0000313" key="6">
    <source>
        <dbReference type="EMBL" id="MCI2263292.1"/>
    </source>
</evidence>
<dbReference type="PROSITE" id="PS50931">
    <property type="entry name" value="HTH_LYSR"/>
    <property type="match status" value="1"/>
</dbReference>
<dbReference type="FunFam" id="1.10.10.10:FF:000001">
    <property type="entry name" value="LysR family transcriptional regulator"/>
    <property type="match status" value="1"/>
</dbReference>
<name>A0AAU8I411_9XANT</name>
<keyword evidence="2" id="KW-0805">Transcription regulation</keyword>
<keyword evidence="3" id="KW-0238">DNA-binding</keyword>
<reference evidence="6 8" key="1">
    <citation type="journal article" date="2022" name="Curr. Microbiol.">
        <title>Xanthomonas indica sp. nov., a Novel Member of Non-Pathogenic Xanthomonas Community from Healthy Rice Seeds.</title>
        <authorList>
            <person name="Rana R."/>
            <person name="Madhavan V.N."/>
            <person name="Saroha T."/>
            <person name="Bansal K."/>
            <person name="Kaur A."/>
            <person name="Sonti R.V."/>
            <person name="Patel H.K."/>
            <person name="Patil P.B."/>
        </authorList>
    </citation>
    <scope>NUCLEOTIDE SEQUENCE [LARGE SCALE GENOMIC DNA]</scope>
    <source>
        <strain evidence="6 8">PPL560</strain>
    </source>
</reference>
<evidence type="ECO:0000256" key="3">
    <source>
        <dbReference type="ARBA" id="ARBA00023125"/>
    </source>
</evidence>
<dbReference type="Pfam" id="PF00126">
    <property type="entry name" value="HTH_1"/>
    <property type="match status" value="1"/>
</dbReference>
<dbReference type="Gene3D" id="3.40.190.290">
    <property type="match status" value="1"/>
</dbReference>
<organism evidence="7">
    <name type="scientific">Xanthomonas indica</name>
    <dbReference type="NCBI Taxonomy" id="2912242"/>
    <lineage>
        <taxon>Bacteria</taxon>
        <taxon>Pseudomonadati</taxon>
        <taxon>Pseudomonadota</taxon>
        <taxon>Gammaproteobacteria</taxon>
        <taxon>Lysobacterales</taxon>
        <taxon>Lysobacteraceae</taxon>
        <taxon>Xanthomonas</taxon>
    </lineage>
</organism>
<dbReference type="Proteomes" id="UP001430647">
    <property type="component" value="Unassembled WGS sequence"/>
</dbReference>
<dbReference type="KEGG" id="xin:Q7W82_18030"/>
<reference evidence="6" key="2">
    <citation type="submission" date="2022-01" db="EMBL/GenBank/DDBJ databases">
        <authorList>
            <person name="Rana R."/>
            <person name="Patil P.B."/>
        </authorList>
    </citation>
    <scope>NUCLEOTIDE SEQUENCE</scope>
    <source>
        <strain evidence="6">PPL560</strain>
    </source>
</reference>
<dbReference type="EMBL" id="CP131914">
    <property type="protein sequence ID" value="XCI80133.1"/>
    <property type="molecule type" value="Genomic_DNA"/>
</dbReference>
<dbReference type="PANTHER" id="PTHR30126:SF91">
    <property type="entry name" value="LYSR FAMILY TRANSCRIPTIONAL REGULATOR"/>
    <property type="match status" value="1"/>
</dbReference>
<dbReference type="SUPFAM" id="SSF53850">
    <property type="entry name" value="Periplasmic binding protein-like II"/>
    <property type="match status" value="1"/>
</dbReference>
<dbReference type="SUPFAM" id="SSF46785">
    <property type="entry name" value="Winged helix' DNA-binding domain"/>
    <property type="match status" value="1"/>
</dbReference>
<dbReference type="Pfam" id="PF03466">
    <property type="entry name" value="LysR_substrate"/>
    <property type="match status" value="1"/>
</dbReference>
<dbReference type="InterPro" id="IPR036388">
    <property type="entry name" value="WH-like_DNA-bd_sf"/>
</dbReference>
<dbReference type="InterPro" id="IPR000847">
    <property type="entry name" value="LysR_HTH_N"/>
</dbReference>
<dbReference type="EMBL" id="JAKJPQ010000016">
    <property type="protein sequence ID" value="MCI2263292.1"/>
    <property type="molecule type" value="Genomic_DNA"/>
</dbReference>
<dbReference type="RefSeq" id="WP_353949500.1">
    <property type="nucleotide sequence ID" value="NZ_CP131914.1"/>
</dbReference>
<evidence type="ECO:0000256" key="1">
    <source>
        <dbReference type="ARBA" id="ARBA00009437"/>
    </source>
</evidence>
<dbReference type="PANTHER" id="PTHR30126">
    <property type="entry name" value="HTH-TYPE TRANSCRIPTIONAL REGULATOR"/>
    <property type="match status" value="1"/>
</dbReference>
<keyword evidence="8" id="KW-1185">Reference proteome</keyword>
<dbReference type="InterPro" id="IPR005119">
    <property type="entry name" value="LysR_subst-bd"/>
</dbReference>
<protein>
    <submittedName>
        <fullName evidence="7">LysR family transcriptional regulator</fullName>
    </submittedName>
</protein>
<evidence type="ECO:0000256" key="4">
    <source>
        <dbReference type="ARBA" id="ARBA00023163"/>
    </source>
</evidence>
<feature type="domain" description="HTH lysR-type" evidence="5">
    <location>
        <begin position="11"/>
        <end position="68"/>
    </location>
</feature>
<dbReference type="InterPro" id="IPR036390">
    <property type="entry name" value="WH_DNA-bd_sf"/>
</dbReference>